<comment type="caution">
    <text evidence="1">The sequence shown here is derived from an EMBL/GenBank/DDBJ whole genome shotgun (WGS) entry which is preliminary data.</text>
</comment>
<name>A0A420E2Y8_9FLAO</name>
<dbReference type="EMBL" id="RAQM01000007">
    <property type="protein sequence ID" value="RKF04511.1"/>
    <property type="molecule type" value="Genomic_DNA"/>
</dbReference>
<reference evidence="1 2" key="1">
    <citation type="submission" date="2018-09" db="EMBL/GenBank/DDBJ databases">
        <title>Genomic Encyclopedia of Archaeal and Bacterial Type Strains, Phase II (KMG-II): from individual species to whole genera.</title>
        <authorList>
            <person name="Goeker M."/>
        </authorList>
    </citation>
    <scope>NUCLEOTIDE SEQUENCE [LARGE SCALE GENOMIC DNA]</scope>
    <source>
        <strain evidence="1 2">DSM 16505</strain>
    </source>
</reference>
<proteinExistence type="predicted"/>
<sequence length="94" mass="11395">MENVFRYYEFSGFFIDNSGTFQENDICFSELNEQHFLIFEKQYKGTELTYNLYVSKFNSKKEIGQKPPEILELLVDNYDKSIPEHRIVLRKYLY</sequence>
<dbReference type="RefSeq" id="WP_028890622.1">
    <property type="nucleotide sequence ID" value="NZ_RAQM01000007.1"/>
</dbReference>
<gene>
    <name evidence="1" type="ORF">C8N26_1182</name>
</gene>
<keyword evidence="2" id="KW-1185">Reference proteome</keyword>
<evidence type="ECO:0000313" key="1">
    <source>
        <dbReference type="EMBL" id="RKF04511.1"/>
    </source>
</evidence>
<dbReference type="Proteomes" id="UP000285780">
    <property type="component" value="Unassembled WGS sequence"/>
</dbReference>
<protein>
    <submittedName>
        <fullName evidence="1">Uncharacterized protein</fullName>
    </submittedName>
</protein>
<evidence type="ECO:0000313" key="2">
    <source>
        <dbReference type="Proteomes" id="UP000285780"/>
    </source>
</evidence>
<organism evidence="1 2">
    <name type="scientific">Tenacibaculum lutimaris</name>
    <dbReference type="NCBI Taxonomy" id="285258"/>
    <lineage>
        <taxon>Bacteria</taxon>
        <taxon>Pseudomonadati</taxon>
        <taxon>Bacteroidota</taxon>
        <taxon>Flavobacteriia</taxon>
        <taxon>Flavobacteriales</taxon>
        <taxon>Flavobacteriaceae</taxon>
        <taxon>Tenacibaculum</taxon>
    </lineage>
</organism>
<dbReference type="AlphaFoldDB" id="A0A420E2Y8"/>
<accession>A0A420E2Y8</accession>